<proteinExistence type="predicted"/>
<name>A0A8T0R7F0_PANVG</name>
<evidence type="ECO:0000313" key="2">
    <source>
        <dbReference type="Proteomes" id="UP000823388"/>
    </source>
</evidence>
<protein>
    <submittedName>
        <fullName evidence="1">Uncharacterized protein</fullName>
    </submittedName>
</protein>
<organism evidence="1 2">
    <name type="scientific">Panicum virgatum</name>
    <name type="common">Blackwell switchgrass</name>
    <dbReference type="NCBI Taxonomy" id="38727"/>
    <lineage>
        <taxon>Eukaryota</taxon>
        <taxon>Viridiplantae</taxon>
        <taxon>Streptophyta</taxon>
        <taxon>Embryophyta</taxon>
        <taxon>Tracheophyta</taxon>
        <taxon>Spermatophyta</taxon>
        <taxon>Magnoliopsida</taxon>
        <taxon>Liliopsida</taxon>
        <taxon>Poales</taxon>
        <taxon>Poaceae</taxon>
        <taxon>PACMAD clade</taxon>
        <taxon>Panicoideae</taxon>
        <taxon>Panicodae</taxon>
        <taxon>Paniceae</taxon>
        <taxon>Panicinae</taxon>
        <taxon>Panicum</taxon>
        <taxon>Panicum sect. Hiantes</taxon>
    </lineage>
</organism>
<dbReference type="EMBL" id="CM029047">
    <property type="protein sequence ID" value="KAG2581196.1"/>
    <property type="molecule type" value="Genomic_DNA"/>
</dbReference>
<comment type="caution">
    <text evidence="1">The sequence shown here is derived from an EMBL/GenBank/DDBJ whole genome shotgun (WGS) entry which is preliminary data.</text>
</comment>
<dbReference type="Proteomes" id="UP000823388">
    <property type="component" value="Chromosome 6K"/>
</dbReference>
<dbReference type="AlphaFoldDB" id="A0A8T0R7F0"/>
<accession>A0A8T0R7F0</accession>
<reference evidence="1" key="1">
    <citation type="submission" date="2020-05" db="EMBL/GenBank/DDBJ databases">
        <title>WGS assembly of Panicum virgatum.</title>
        <authorList>
            <person name="Lovell J.T."/>
            <person name="Jenkins J."/>
            <person name="Shu S."/>
            <person name="Juenger T.E."/>
            <person name="Schmutz J."/>
        </authorList>
    </citation>
    <scope>NUCLEOTIDE SEQUENCE</scope>
    <source>
        <strain evidence="1">AP13</strain>
    </source>
</reference>
<keyword evidence="2" id="KW-1185">Reference proteome</keyword>
<evidence type="ECO:0000313" key="1">
    <source>
        <dbReference type="EMBL" id="KAG2581196.1"/>
    </source>
</evidence>
<sequence>MEVDGIILPPWNKLLAPSICFVVAQSAPTKGSYNEMRLSPSPSGGDFLFLLLGLDPSWHAISIVVVARVSINFCGSLSKVQAELHPIFILLFYGGINNIVDN</sequence>
<gene>
    <name evidence="1" type="ORF">PVAP13_6KG019142</name>
</gene>